<feature type="chain" id="PRO_5032654382" evidence="1">
    <location>
        <begin position="25"/>
        <end position="181"/>
    </location>
</feature>
<evidence type="ECO:0000256" key="1">
    <source>
        <dbReference type="SAM" id="SignalP"/>
    </source>
</evidence>
<gene>
    <name evidence="2" type="ORF">GLW04_16090</name>
</gene>
<dbReference type="Pfam" id="PF14042">
    <property type="entry name" value="DUF4247"/>
    <property type="match status" value="1"/>
</dbReference>
<sequence>MKRWISYSFFLLLIIMGGCSSVQGAVDNTYPLEDIVYDDRENKSEIYRASNQTVDTVASQIMDTNEPMYEASKNGRHLMIYDDLLVQVFEDPKDANDSLVEMSGEEFVRNNYSTAFFSDYGIAREAEEEFDMDFESRGGGFIYTGYILGGGYVKNSGKLPTLRYSSDSPGGIRGGGPGTGK</sequence>
<evidence type="ECO:0000313" key="3">
    <source>
        <dbReference type="Proteomes" id="UP000460949"/>
    </source>
</evidence>
<accession>A0A845E6W3</accession>
<dbReference type="InterPro" id="IPR025341">
    <property type="entry name" value="DUF4247"/>
</dbReference>
<dbReference type="EMBL" id="WMET01000004">
    <property type="protein sequence ID" value="MYL21424.1"/>
    <property type="molecule type" value="Genomic_DNA"/>
</dbReference>
<dbReference type="AlphaFoldDB" id="A0A845E6W3"/>
<proteinExistence type="predicted"/>
<evidence type="ECO:0000313" key="2">
    <source>
        <dbReference type="EMBL" id="MYL21424.1"/>
    </source>
</evidence>
<dbReference type="RefSeq" id="WP_160839082.1">
    <property type="nucleotide sequence ID" value="NZ_WMET01000004.1"/>
</dbReference>
<organism evidence="2 3">
    <name type="scientific">Halobacillus litoralis</name>
    <dbReference type="NCBI Taxonomy" id="45668"/>
    <lineage>
        <taxon>Bacteria</taxon>
        <taxon>Bacillati</taxon>
        <taxon>Bacillota</taxon>
        <taxon>Bacilli</taxon>
        <taxon>Bacillales</taxon>
        <taxon>Bacillaceae</taxon>
        <taxon>Halobacillus</taxon>
    </lineage>
</organism>
<protein>
    <submittedName>
        <fullName evidence="2">DUF4247 domain-containing protein</fullName>
    </submittedName>
</protein>
<dbReference type="Proteomes" id="UP000460949">
    <property type="component" value="Unassembled WGS sequence"/>
</dbReference>
<dbReference type="PROSITE" id="PS51257">
    <property type="entry name" value="PROKAR_LIPOPROTEIN"/>
    <property type="match status" value="1"/>
</dbReference>
<name>A0A845E6W3_9BACI</name>
<comment type="caution">
    <text evidence="2">The sequence shown here is derived from an EMBL/GenBank/DDBJ whole genome shotgun (WGS) entry which is preliminary data.</text>
</comment>
<reference evidence="2 3" key="1">
    <citation type="submission" date="2019-11" db="EMBL/GenBank/DDBJ databases">
        <title>Genome sequences of 17 halophilic strains isolated from different environments.</title>
        <authorList>
            <person name="Furrow R.E."/>
        </authorList>
    </citation>
    <scope>NUCLEOTIDE SEQUENCE [LARGE SCALE GENOMIC DNA]</scope>
    <source>
        <strain evidence="2 3">22511_23_Filter</strain>
    </source>
</reference>
<feature type="signal peptide" evidence="1">
    <location>
        <begin position="1"/>
        <end position="24"/>
    </location>
</feature>
<keyword evidence="1" id="KW-0732">Signal</keyword>